<organism evidence="1 2">
    <name type="scientific">Rotaria sordida</name>
    <dbReference type="NCBI Taxonomy" id="392033"/>
    <lineage>
        <taxon>Eukaryota</taxon>
        <taxon>Metazoa</taxon>
        <taxon>Spiralia</taxon>
        <taxon>Gnathifera</taxon>
        <taxon>Rotifera</taxon>
        <taxon>Eurotatoria</taxon>
        <taxon>Bdelloidea</taxon>
        <taxon>Philodinida</taxon>
        <taxon>Philodinidae</taxon>
        <taxon>Rotaria</taxon>
    </lineage>
</organism>
<evidence type="ECO:0000313" key="1">
    <source>
        <dbReference type="EMBL" id="CAF4284829.1"/>
    </source>
</evidence>
<accession>A0A820GTT9</accession>
<protein>
    <submittedName>
        <fullName evidence="1">Uncharacterized protein</fullName>
    </submittedName>
</protein>
<name>A0A820GTT9_9BILA</name>
<sequence length="120" mass="14741">MACHDQIKNLRHHIHELELIKRYTHHILKSEEHMNYTLERKQLMFKHNRLKLDNRIHNLTKQLIDIIKQNKKNEYIITINNNHLKDQQDKIIIMKISSKKLIHLNNNLEKILQENQFIRI</sequence>
<dbReference type="AlphaFoldDB" id="A0A820GTT9"/>
<feature type="non-terminal residue" evidence="1">
    <location>
        <position position="120"/>
    </location>
</feature>
<dbReference type="Proteomes" id="UP000663823">
    <property type="component" value="Unassembled WGS sequence"/>
</dbReference>
<dbReference type="EMBL" id="CAJOAX010042148">
    <property type="protein sequence ID" value="CAF4284829.1"/>
    <property type="molecule type" value="Genomic_DNA"/>
</dbReference>
<comment type="caution">
    <text evidence="1">The sequence shown here is derived from an EMBL/GenBank/DDBJ whole genome shotgun (WGS) entry which is preliminary data.</text>
</comment>
<proteinExistence type="predicted"/>
<evidence type="ECO:0000313" key="2">
    <source>
        <dbReference type="Proteomes" id="UP000663823"/>
    </source>
</evidence>
<reference evidence="1" key="1">
    <citation type="submission" date="2021-02" db="EMBL/GenBank/DDBJ databases">
        <authorList>
            <person name="Nowell W R."/>
        </authorList>
    </citation>
    <scope>NUCLEOTIDE SEQUENCE</scope>
</reference>
<gene>
    <name evidence="1" type="ORF">OTI717_LOCUS41538</name>
</gene>